<dbReference type="OrthoDB" id="2754240at2759"/>
<keyword evidence="2" id="KW-0812">Transmembrane</keyword>
<keyword evidence="2" id="KW-0472">Membrane</keyword>
<evidence type="ECO:0000256" key="2">
    <source>
        <dbReference type="SAM" id="Phobius"/>
    </source>
</evidence>
<feature type="transmembrane region" description="Helical" evidence="2">
    <location>
        <begin position="121"/>
        <end position="150"/>
    </location>
</feature>
<gene>
    <name evidence="4" type="ORF">CERSUDRAFT_124639</name>
</gene>
<reference evidence="4 5" key="1">
    <citation type="journal article" date="2012" name="Proc. Natl. Acad. Sci. U.S.A.">
        <title>Comparative genomics of Ceriporiopsis subvermispora and Phanerochaete chrysosporium provide insight into selective ligninolysis.</title>
        <authorList>
            <person name="Fernandez-Fueyo E."/>
            <person name="Ruiz-Duenas F.J."/>
            <person name="Ferreira P."/>
            <person name="Floudas D."/>
            <person name="Hibbett D.S."/>
            <person name="Canessa P."/>
            <person name="Larrondo L.F."/>
            <person name="James T.Y."/>
            <person name="Seelenfreund D."/>
            <person name="Lobos S."/>
            <person name="Polanco R."/>
            <person name="Tello M."/>
            <person name="Honda Y."/>
            <person name="Watanabe T."/>
            <person name="Watanabe T."/>
            <person name="Ryu J.S."/>
            <person name="Kubicek C.P."/>
            <person name="Schmoll M."/>
            <person name="Gaskell J."/>
            <person name="Hammel K.E."/>
            <person name="St John F.J."/>
            <person name="Vanden Wymelenberg A."/>
            <person name="Sabat G."/>
            <person name="Splinter BonDurant S."/>
            <person name="Syed K."/>
            <person name="Yadav J.S."/>
            <person name="Doddapaneni H."/>
            <person name="Subramanian V."/>
            <person name="Lavin J.L."/>
            <person name="Oguiza J.A."/>
            <person name="Perez G."/>
            <person name="Pisabarro A.G."/>
            <person name="Ramirez L."/>
            <person name="Santoyo F."/>
            <person name="Master E."/>
            <person name="Coutinho P.M."/>
            <person name="Henrissat B."/>
            <person name="Lombard V."/>
            <person name="Magnuson J.K."/>
            <person name="Kuees U."/>
            <person name="Hori C."/>
            <person name="Igarashi K."/>
            <person name="Samejima M."/>
            <person name="Held B.W."/>
            <person name="Barry K.W."/>
            <person name="LaButti K.M."/>
            <person name="Lapidus A."/>
            <person name="Lindquist E.A."/>
            <person name="Lucas S.M."/>
            <person name="Riley R."/>
            <person name="Salamov A.A."/>
            <person name="Hoffmeister D."/>
            <person name="Schwenk D."/>
            <person name="Hadar Y."/>
            <person name="Yarden O."/>
            <person name="de Vries R.P."/>
            <person name="Wiebenga A."/>
            <person name="Stenlid J."/>
            <person name="Eastwood D."/>
            <person name="Grigoriev I.V."/>
            <person name="Berka R.M."/>
            <person name="Blanchette R.A."/>
            <person name="Kersten P."/>
            <person name="Martinez A.T."/>
            <person name="Vicuna R."/>
            <person name="Cullen D."/>
        </authorList>
    </citation>
    <scope>NUCLEOTIDE SEQUENCE [LARGE SCALE GENOMIC DNA]</scope>
    <source>
        <strain evidence="4 5">B</strain>
    </source>
</reference>
<feature type="transmembrane region" description="Helical" evidence="2">
    <location>
        <begin position="264"/>
        <end position="285"/>
    </location>
</feature>
<dbReference type="AlphaFoldDB" id="M2QTB2"/>
<dbReference type="HOGENOM" id="CLU_053360_1_0_1"/>
<keyword evidence="5" id="KW-1185">Reference proteome</keyword>
<evidence type="ECO:0000313" key="5">
    <source>
        <dbReference type="Proteomes" id="UP000016930"/>
    </source>
</evidence>
<evidence type="ECO:0000256" key="1">
    <source>
        <dbReference type="SAM" id="MobiDB-lite"/>
    </source>
</evidence>
<keyword evidence="2" id="KW-1133">Transmembrane helix</keyword>
<dbReference type="STRING" id="914234.M2QTB2"/>
<sequence length="354" mass="39270">MSLSEPYVPAGDVAGVKAYWIFDCCVIASVAVVFYDHLITLPLEVELIWGRKFNVVTLLFYLNRWTIFAWAMVQPFGFLSLATLPSCIGYSQLSNILIILLYIIWAVFSAVRIYAISTRSWWLAILVLLLNLVPVASNSYEFFAMTWWLIGELLPDSKPSCISGDNITVSATKKVVIGIRTAVIVADILVLAVTWTRTLAMKRLGDRHSVRTPLTTMLLRDGTAYFLYDPVIRTPNDSARSDVGYSALLILNIVNIVGELTEVFYYTVTTFAPAISSIIITHFLLNLRQAAETGQDDSLPSTASRLTSITFVSFMGNMGEDLDHGFDGAHEPDVTWAEPDPVRETEMGGSLSQS</sequence>
<evidence type="ECO:0000313" key="4">
    <source>
        <dbReference type="EMBL" id="EMD35285.1"/>
    </source>
</evidence>
<organism evidence="4 5">
    <name type="scientific">Ceriporiopsis subvermispora (strain B)</name>
    <name type="common">White-rot fungus</name>
    <name type="synonym">Gelatoporia subvermispora</name>
    <dbReference type="NCBI Taxonomy" id="914234"/>
    <lineage>
        <taxon>Eukaryota</taxon>
        <taxon>Fungi</taxon>
        <taxon>Dikarya</taxon>
        <taxon>Basidiomycota</taxon>
        <taxon>Agaricomycotina</taxon>
        <taxon>Agaricomycetes</taxon>
        <taxon>Polyporales</taxon>
        <taxon>Gelatoporiaceae</taxon>
        <taxon>Gelatoporia</taxon>
    </lineage>
</organism>
<dbReference type="InterPro" id="IPR045340">
    <property type="entry name" value="DUF6533"/>
</dbReference>
<dbReference type="Pfam" id="PF20151">
    <property type="entry name" value="DUF6533"/>
    <property type="match status" value="1"/>
</dbReference>
<feature type="domain" description="DUF6533" evidence="3">
    <location>
        <begin position="24"/>
        <end position="68"/>
    </location>
</feature>
<protein>
    <recommendedName>
        <fullName evidence="3">DUF6533 domain-containing protein</fullName>
    </recommendedName>
</protein>
<evidence type="ECO:0000259" key="3">
    <source>
        <dbReference type="Pfam" id="PF20151"/>
    </source>
</evidence>
<feature type="transmembrane region" description="Helical" evidence="2">
    <location>
        <begin position="175"/>
        <end position="195"/>
    </location>
</feature>
<feature type="transmembrane region" description="Helical" evidence="2">
    <location>
        <begin position="20"/>
        <end position="41"/>
    </location>
</feature>
<accession>M2QTB2</accession>
<dbReference type="Proteomes" id="UP000016930">
    <property type="component" value="Unassembled WGS sequence"/>
</dbReference>
<dbReference type="EMBL" id="KB445800">
    <property type="protein sequence ID" value="EMD35285.1"/>
    <property type="molecule type" value="Genomic_DNA"/>
</dbReference>
<name>M2QTB2_CERS8</name>
<feature type="region of interest" description="Disordered" evidence="1">
    <location>
        <begin position="327"/>
        <end position="354"/>
    </location>
</feature>
<proteinExistence type="predicted"/>
<feature type="transmembrane region" description="Helical" evidence="2">
    <location>
        <begin position="93"/>
        <end position="114"/>
    </location>
</feature>